<gene>
    <name evidence="2" type="ORF">GSTENG00013488001</name>
</gene>
<feature type="region of interest" description="Disordered" evidence="1">
    <location>
        <begin position="1"/>
        <end position="22"/>
    </location>
</feature>
<reference evidence="2" key="1">
    <citation type="journal article" date="2004" name="Nature">
        <title>Genome duplication in the teleost fish Tetraodon nigroviridis reveals the early vertebrate proto-karyotype.</title>
        <authorList>
            <person name="Jaillon O."/>
            <person name="Aury J.-M."/>
            <person name="Brunet F."/>
            <person name="Petit J.-L."/>
            <person name="Stange-Thomann N."/>
            <person name="Mauceli E."/>
            <person name="Bouneau L."/>
            <person name="Fischer C."/>
            <person name="Ozouf-Costaz C."/>
            <person name="Bernot A."/>
            <person name="Nicaud S."/>
            <person name="Jaffe D."/>
            <person name="Fisher S."/>
            <person name="Lutfalla G."/>
            <person name="Dossat C."/>
            <person name="Segurens B."/>
            <person name="Dasilva C."/>
            <person name="Salanoubat M."/>
            <person name="Levy M."/>
            <person name="Boudet N."/>
            <person name="Castellano S."/>
            <person name="Anthouard V."/>
            <person name="Jubin C."/>
            <person name="Castelli V."/>
            <person name="Katinka M."/>
            <person name="Vacherie B."/>
            <person name="Biemont C."/>
            <person name="Skalli Z."/>
            <person name="Cattolico L."/>
            <person name="Poulain J."/>
            <person name="De Berardinis V."/>
            <person name="Cruaud C."/>
            <person name="Duprat S."/>
            <person name="Brottier P."/>
            <person name="Coutanceau J.-P."/>
            <person name="Gouzy J."/>
            <person name="Parra G."/>
            <person name="Lardier G."/>
            <person name="Chapple C."/>
            <person name="McKernan K.J."/>
            <person name="McEwan P."/>
            <person name="Bosak S."/>
            <person name="Kellis M."/>
            <person name="Volff J.-N."/>
            <person name="Guigo R."/>
            <person name="Zody M.C."/>
            <person name="Mesirov J."/>
            <person name="Lindblad-Toh K."/>
            <person name="Birren B."/>
            <person name="Nusbaum C."/>
            <person name="Kahn D."/>
            <person name="Robinson-Rechavi M."/>
            <person name="Laudet V."/>
            <person name="Schachter V."/>
            <person name="Quetier F."/>
            <person name="Saurin W."/>
            <person name="Scarpelli C."/>
            <person name="Wincker P."/>
            <person name="Lander E.S."/>
            <person name="Weissenbach J."/>
            <person name="Roest Crollius H."/>
        </authorList>
    </citation>
    <scope>NUCLEOTIDE SEQUENCE [LARGE SCALE GENOMIC DNA]</scope>
</reference>
<accession>Q4SSD0</accession>
<comment type="caution">
    <text evidence="2">The sequence shown here is derived from an EMBL/GenBank/DDBJ whole genome shotgun (WGS) entry which is preliminary data.</text>
</comment>
<feature type="region of interest" description="Disordered" evidence="1">
    <location>
        <begin position="41"/>
        <end position="60"/>
    </location>
</feature>
<proteinExistence type="predicted"/>
<name>Q4SSD0_TETNG</name>
<organism evidence="2">
    <name type="scientific">Tetraodon nigroviridis</name>
    <name type="common">Spotted green pufferfish</name>
    <name type="synonym">Chelonodon nigroviridis</name>
    <dbReference type="NCBI Taxonomy" id="99883"/>
    <lineage>
        <taxon>Eukaryota</taxon>
        <taxon>Metazoa</taxon>
        <taxon>Chordata</taxon>
        <taxon>Craniata</taxon>
        <taxon>Vertebrata</taxon>
        <taxon>Euteleostomi</taxon>
        <taxon>Actinopterygii</taxon>
        <taxon>Neopterygii</taxon>
        <taxon>Teleostei</taxon>
        <taxon>Neoteleostei</taxon>
        <taxon>Acanthomorphata</taxon>
        <taxon>Eupercaria</taxon>
        <taxon>Tetraodontiformes</taxon>
        <taxon>Tetradontoidea</taxon>
        <taxon>Tetraodontidae</taxon>
        <taxon>Tetraodon</taxon>
    </lineage>
</organism>
<sequence>MALKERGAQQDTPISDKVATDDSQFSQPIIGALIYAQRGYSHPLTNKRPVPEVSHDDKSV</sequence>
<feature type="compositionally biased region" description="Basic and acidic residues" evidence="1">
    <location>
        <begin position="49"/>
        <end position="60"/>
    </location>
</feature>
<evidence type="ECO:0000256" key="1">
    <source>
        <dbReference type="SAM" id="MobiDB-lite"/>
    </source>
</evidence>
<dbReference type="AlphaFoldDB" id="Q4SSD0"/>
<reference evidence="2" key="2">
    <citation type="submission" date="2004-02" db="EMBL/GenBank/DDBJ databases">
        <authorList>
            <consortium name="Genoscope"/>
            <consortium name="Whitehead Institute Centre for Genome Research"/>
        </authorList>
    </citation>
    <scope>NUCLEOTIDE SEQUENCE</scope>
</reference>
<evidence type="ECO:0000313" key="2">
    <source>
        <dbReference type="EMBL" id="CAF96452.1"/>
    </source>
</evidence>
<dbReference type="EMBL" id="CAAE01014468">
    <property type="protein sequence ID" value="CAF96452.1"/>
    <property type="molecule type" value="Genomic_DNA"/>
</dbReference>
<dbReference type="KEGG" id="tng:GSTEN00013488G001"/>
<protein>
    <submittedName>
        <fullName evidence="2">(spotted green pufferfish) hypothetical protein</fullName>
    </submittedName>
</protein>